<sequence length="202" mass="21538">MQDFTDIPTLTARAVDYHGHMCPGLAIGIQAARLGQAVCGRDGDEDIVAVVETDMCAVDAIQALLGCTFGKGNLVHRDYGKTAFTFHRRSDGAGVRLLLRPDALAAVDPEFAAVRQAANAGDAAAREQLPALSRQCAARILAGDPESLFVRSEPQTPPPRRAAILSSLVCQACGESVMESRTRRFAGQTLCIPCFGKVEQKI</sequence>
<accession>A0A4P6HLW4</accession>
<dbReference type="SUPFAM" id="SSF143555">
    <property type="entry name" value="FwdE-like"/>
    <property type="match status" value="1"/>
</dbReference>
<keyword evidence="1" id="KW-0479">Metal-binding</keyword>
<organism evidence="6 7">
    <name type="scientific">Solidesulfovibrio carbinolicus</name>
    <dbReference type="NCBI Taxonomy" id="296842"/>
    <lineage>
        <taxon>Bacteria</taxon>
        <taxon>Pseudomonadati</taxon>
        <taxon>Thermodesulfobacteriota</taxon>
        <taxon>Desulfovibrionia</taxon>
        <taxon>Desulfovibrionales</taxon>
        <taxon>Desulfovibrionaceae</taxon>
        <taxon>Solidesulfovibrio</taxon>
    </lineage>
</organism>
<dbReference type="InterPro" id="IPR003814">
    <property type="entry name" value="FmdEsu_dom"/>
</dbReference>
<evidence type="ECO:0000256" key="2">
    <source>
        <dbReference type="ARBA" id="ARBA00022771"/>
    </source>
</evidence>
<protein>
    <submittedName>
        <fullName evidence="6">Formylmethanofuran dehydrogenase</fullName>
    </submittedName>
</protein>
<feature type="domain" description="Zinc finger DksA/TraR C4-type" evidence="4">
    <location>
        <begin position="167"/>
        <end position="200"/>
    </location>
</feature>
<dbReference type="PANTHER" id="PTHR39418:SF1">
    <property type="entry name" value="DEHYDROGENASE"/>
    <property type="match status" value="1"/>
</dbReference>
<dbReference type="Pfam" id="PF01258">
    <property type="entry name" value="zf-dskA_traR"/>
    <property type="match status" value="1"/>
</dbReference>
<dbReference type="Gene3D" id="3.30.1330.130">
    <property type="match status" value="1"/>
</dbReference>
<dbReference type="EMBL" id="CP026538">
    <property type="protein sequence ID" value="QAZ67594.1"/>
    <property type="molecule type" value="Genomic_DNA"/>
</dbReference>
<dbReference type="KEGG" id="dcb:C3Y92_10300"/>
<evidence type="ECO:0000259" key="5">
    <source>
        <dbReference type="Pfam" id="PF02663"/>
    </source>
</evidence>
<dbReference type="InterPro" id="IPR053194">
    <property type="entry name" value="tRNA_methyltr_O"/>
</dbReference>
<keyword evidence="7" id="KW-1185">Reference proteome</keyword>
<evidence type="ECO:0000259" key="4">
    <source>
        <dbReference type="Pfam" id="PF01258"/>
    </source>
</evidence>
<evidence type="ECO:0000256" key="3">
    <source>
        <dbReference type="ARBA" id="ARBA00022833"/>
    </source>
</evidence>
<evidence type="ECO:0000313" key="6">
    <source>
        <dbReference type="EMBL" id="QAZ67594.1"/>
    </source>
</evidence>
<dbReference type="GO" id="GO:0008270">
    <property type="term" value="F:zinc ion binding"/>
    <property type="evidence" value="ECO:0007669"/>
    <property type="project" value="UniProtKB-KW"/>
</dbReference>
<dbReference type="RefSeq" id="WP_129352326.1">
    <property type="nucleotide sequence ID" value="NZ_CP026538.1"/>
</dbReference>
<gene>
    <name evidence="6" type="ORF">C3Y92_10300</name>
</gene>
<proteinExistence type="predicted"/>
<evidence type="ECO:0000256" key="1">
    <source>
        <dbReference type="ARBA" id="ARBA00022723"/>
    </source>
</evidence>
<keyword evidence="3" id="KW-0862">Zinc</keyword>
<dbReference type="OrthoDB" id="9804309at2"/>
<keyword evidence="2" id="KW-0863">Zinc-finger</keyword>
<evidence type="ECO:0000313" key="7">
    <source>
        <dbReference type="Proteomes" id="UP000293296"/>
    </source>
</evidence>
<dbReference type="PANTHER" id="PTHR39418">
    <property type="entry name" value="DEHYDROGENASE-RELATED"/>
    <property type="match status" value="1"/>
</dbReference>
<dbReference type="PIRSF" id="PIRSF006578">
    <property type="entry name" value="FwdE"/>
    <property type="match status" value="1"/>
</dbReference>
<reference evidence="6 7" key="1">
    <citation type="submission" date="2018-02" db="EMBL/GenBank/DDBJ databases">
        <title>Genome sequence of Desulfovibrio carbinolicus DSM 3852.</title>
        <authorList>
            <person name="Wilbanks E."/>
            <person name="Skennerton C.T."/>
            <person name="Orphan V.J."/>
        </authorList>
    </citation>
    <scope>NUCLEOTIDE SEQUENCE [LARGE SCALE GENOMIC DNA]</scope>
    <source>
        <strain evidence="6 7">DSM 3852</strain>
    </source>
</reference>
<dbReference type="AlphaFoldDB" id="A0A4P6HLW4"/>
<feature type="domain" description="Formylmethanofuran dehydrogenase subunit E" evidence="5">
    <location>
        <begin position="18"/>
        <end position="149"/>
    </location>
</feature>
<name>A0A4P6HLW4_9BACT</name>
<dbReference type="Proteomes" id="UP000293296">
    <property type="component" value="Chromosome"/>
</dbReference>
<dbReference type="InterPro" id="IPR000962">
    <property type="entry name" value="Znf_DskA_TraR"/>
</dbReference>
<dbReference type="Pfam" id="PF02663">
    <property type="entry name" value="FmdE"/>
    <property type="match status" value="1"/>
</dbReference>
<dbReference type="InterPro" id="IPR026328">
    <property type="entry name" value="FmdE"/>
</dbReference>